<dbReference type="Proteomes" id="UP001500665">
    <property type="component" value="Unassembled WGS sequence"/>
</dbReference>
<gene>
    <name evidence="1" type="ORF">GCM10009550_28010</name>
</gene>
<reference evidence="2" key="1">
    <citation type="journal article" date="2019" name="Int. J. Syst. Evol. Microbiol.">
        <title>The Global Catalogue of Microorganisms (GCM) 10K type strain sequencing project: providing services to taxonomists for standard genome sequencing and annotation.</title>
        <authorList>
            <consortium name="The Broad Institute Genomics Platform"/>
            <consortium name="The Broad Institute Genome Sequencing Center for Infectious Disease"/>
            <person name="Wu L."/>
            <person name="Ma J."/>
        </authorList>
    </citation>
    <scope>NUCLEOTIDE SEQUENCE [LARGE SCALE GENOMIC DNA]</scope>
    <source>
        <strain evidence="2">JCM 10696</strain>
    </source>
</reference>
<evidence type="ECO:0000313" key="2">
    <source>
        <dbReference type="Proteomes" id="UP001500665"/>
    </source>
</evidence>
<organism evidence="1 2">
    <name type="scientific">Actinocorallia libanotica</name>
    <dbReference type="NCBI Taxonomy" id="46162"/>
    <lineage>
        <taxon>Bacteria</taxon>
        <taxon>Bacillati</taxon>
        <taxon>Actinomycetota</taxon>
        <taxon>Actinomycetes</taxon>
        <taxon>Streptosporangiales</taxon>
        <taxon>Thermomonosporaceae</taxon>
        <taxon>Actinocorallia</taxon>
    </lineage>
</organism>
<protein>
    <recommendedName>
        <fullName evidence="3">Restriction endonuclease</fullName>
    </recommendedName>
</protein>
<accession>A0ABP4BEN1</accession>
<dbReference type="EMBL" id="BAAAHH010000009">
    <property type="protein sequence ID" value="GAA0949978.1"/>
    <property type="molecule type" value="Genomic_DNA"/>
</dbReference>
<comment type="caution">
    <text evidence="1">The sequence shown here is derived from an EMBL/GenBank/DDBJ whole genome shotgun (WGS) entry which is preliminary data.</text>
</comment>
<evidence type="ECO:0008006" key="3">
    <source>
        <dbReference type="Google" id="ProtNLM"/>
    </source>
</evidence>
<name>A0ABP4BEN1_9ACTN</name>
<keyword evidence="2" id="KW-1185">Reference proteome</keyword>
<evidence type="ECO:0000313" key="1">
    <source>
        <dbReference type="EMBL" id="GAA0949978.1"/>
    </source>
</evidence>
<sequence>MVAARRPADVVRRVGGWMVDLALVGWEVRVFTEGRADLPMRILGADHRDLESALDAPARGRPPAAIAVDLELYDSDPRVRRMVRAAVDRGAADCRIWSAADAFDDGDRVLRYRLSAAARAFKCQALAALALPPDETGATETFRPLALFDPSGT</sequence>
<proteinExistence type="predicted"/>